<keyword evidence="4" id="KW-1185">Reference proteome</keyword>
<evidence type="ECO:0000313" key="3">
    <source>
        <dbReference type="EMBL" id="MBK1875752.1"/>
    </source>
</evidence>
<dbReference type="Proteomes" id="UP000617628">
    <property type="component" value="Unassembled WGS sequence"/>
</dbReference>
<dbReference type="InterPro" id="IPR003806">
    <property type="entry name" value="ATP-grasp_PylC-type"/>
</dbReference>
<keyword evidence="1" id="KW-0067">ATP-binding</keyword>
<dbReference type="Pfam" id="PF21360">
    <property type="entry name" value="PylC-like_N"/>
    <property type="match status" value="1"/>
</dbReference>
<dbReference type="Pfam" id="PF02655">
    <property type="entry name" value="ATP-grasp_3"/>
    <property type="match status" value="1"/>
</dbReference>
<dbReference type="Gene3D" id="3.40.50.20">
    <property type="match status" value="1"/>
</dbReference>
<dbReference type="EMBL" id="JAENIL010000003">
    <property type="protein sequence ID" value="MBK1875752.1"/>
    <property type="molecule type" value="Genomic_DNA"/>
</dbReference>
<dbReference type="Gene3D" id="3.30.470.20">
    <property type="entry name" value="ATP-grasp fold, B domain"/>
    <property type="match status" value="1"/>
</dbReference>
<name>A0A934VN12_9BACT</name>
<gene>
    <name evidence="3" type="ORF">JIN87_02670</name>
</gene>
<keyword evidence="1" id="KW-0547">Nucleotide-binding</keyword>
<accession>A0A934VN12</accession>
<dbReference type="InterPro" id="IPR011761">
    <property type="entry name" value="ATP-grasp"/>
</dbReference>
<evidence type="ECO:0000256" key="1">
    <source>
        <dbReference type="PROSITE-ProRule" id="PRU00409"/>
    </source>
</evidence>
<dbReference type="InterPro" id="IPR013815">
    <property type="entry name" value="ATP_grasp_subdomain_1"/>
</dbReference>
<dbReference type="Gene3D" id="3.30.1490.20">
    <property type="entry name" value="ATP-grasp fold, A domain"/>
    <property type="match status" value="1"/>
</dbReference>
<dbReference type="RefSeq" id="WP_200353968.1">
    <property type="nucleotide sequence ID" value="NZ_JAENIL010000003.1"/>
</dbReference>
<dbReference type="AlphaFoldDB" id="A0A934VN12"/>
<dbReference type="PROSITE" id="PS50975">
    <property type="entry name" value="ATP_GRASP"/>
    <property type="match status" value="1"/>
</dbReference>
<reference evidence="3" key="1">
    <citation type="submission" date="2021-01" db="EMBL/GenBank/DDBJ databases">
        <title>Modified the classification status of verrucomicrobia.</title>
        <authorList>
            <person name="Feng X."/>
        </authorList>
    </citation>
    <scope>NUCLEOTIDE SEQUENCE</scope>
    <source>
        <strain evidence="3">KCTC 13126</strain>
    </source>
</reference>
<organism evidence="3 4">
    <name type="scientific">Pelagicoccus mobilis</name>
    <dbReference type="NCBI Taxonomy" id="415221"/>
    <lineage>
        <taxon>Bacteria</taxon>
        <taxon>Pseudomonadati</taxon>
        <taxon>Verrucomicrobiota</taxon>
        <taxon>Opitutia</taxon>
        <taxon>Puniceicoccales</taxon>
        <taxon>Pelagicoccaceae</taxon>
        <taxon>Pelagicoccus</taxon>
    </lineage>
</organism>
<dbReference type="GO" id="GO:0005524">
    <property type="term" value="F:ATP binding"/>
    <property type="evidence" value="ECO:0007669"/>
    <property type="project" value="UniProtKB-UniRule"/>
</dbReference>
<comment type="caution">
    <text evidence="3">The sequence shown here is derived from an EMBL/GenBank/DDBJ whole genome shotgun (WGS) entry which is preliminary data.</text>
</comment>
<feature type="domain" description="ATP-grasp" evidence="2">
    <location>
        <begin position="125"/>
        <end position="295"/>
    </location>
</feature>
<proteinExistence type="predicted"/>
<evidence type="ECO:0000259" key="2">
    <source>
        <dbReference type="PROSITE" id="PS50975"/>
    </source>
</evidence>
<dbReference type="GO" id="GO:0046872">
    <property type="term" value="F:metal ion binding"/>
    <property type="evidence" value="ECO:0007669"/>
    <property type="project" value="InterPro"/>
</dbReference>
<sequence length="321" mass="35381">MSNAPRTFKNLLLLSGGSKVAIARIAKKATQSRGATLHISDTRAQVPTREIADEFTLLPTHTAHDWSSALKELCQKASIGLVIPTRHTELLALQDLKPELESQGTAVSLSGENTLKTCIHKLDTHEFFQKNQIPSPTTFTKTTLPPEIRYPLIAKPQAGASSAGISEIQNADELANVPSDWILQSKASGIEFTVNLYLDKNGKPLCIIPHERIAVESGEVVQARTRRIPKLIEICKSIAQALPDASGIINIQAFYDQNANTVSVIEINPRIGGGYPLCDAAKGHYIEWLCQEHLDHKAPQSFQAWTENLLMMRYREALFSL</sequence>
<protein>
    <submittedName>
        <fullName evidence="3">ATP-grasp domain-containing protein</fullName>
    </submittedName>
</protein>
<evidence type="ECO:0000313" key="4">
    <source>
        <dbReference type="Proteomes" id="UP000617628"/>
    </source>
</evidence>
<dbReference type="InterPro" id="IPR048764">
    <property type="entry name" value="PylC_N"/>
</dbReference>
<dbReference type="SUPFAM" id="SSF56059">
    <property type="entry name" value="Glutathione synthetase ATP-binding domain-like"/>
    <property type="match status" value="1"/>
</dbReference>